<evidence type="ECO:0008006" key="7">
    <source>
        <dbReference type="Google" id="ProtNLM"/>
    </source>
</evidence>
<evidence type="ECO:0000256" key="1">
    <source>
        <dbReference type="SAM" id="Phobius"/>
    </source>
</evidence>
<feature type="chain" id="PRO_5015570885" description="DUF2207 domain-containing protein" evidence="2">
    <location>
        <begin position="24"/>
        <end position="579"/>
    </location>
</feature>
<feature type="signal peptide" evidence="2">
    <location>
        <begin position="1"/>
        <end position="23"/>
    </location>
</feature>
<keyword evidence="1" id="KW-0812">Transmembrane</keyword>
<sequence length="579" mass="63239">MKIPTRILLLALLSSGLASVAAAKSWRVADFQDNISVAKDGSAVVTEHITLAFVGEWHGIHRTIPIEYPGPNRTNYELYVDVTSVSDGEGRALKYDSSVSNGFRDLKIYIPHAVDATRTVEIAYRVRNGTRFFEDHDEFYWNVTGNDWPVPIDHAAATVSFPDAAAGSLRAQAFTGVYGSAERATAKVDGAAAQFETNNPLPMRGGLTVDVYIPKDILEEPGAITRFFWFIGGNPAVFLPLVTLAVMFPLWWYKGRDQDPGMSVAPMYEPPPGISPAEAGTLLEDTIHPRDITSTMVDMAVRGYIKIEETAEKVVLFTHKDYVFHLLKPREQWGGDLAPHERVMLENVFAGGDETRLSSLKNRFYTAVPVIRQDIMSELKNKGIYLLDPESANGYSVAAAVAILIPFAIFQYLGWANFFSSVPLLIVSVLISALIWWLFARVMTAKTVKGARTRIAVLGFQEFMNRVDAERLKVMPPTTFEKFLPYAMALGVEHHWAQAFAGIIKDPPSWYVAPGVYAPGMMFNPIFFSSSMHSMASDMHQVFVSAPRASSSGSGFGGGGFGGGGFSGGGFGGGGGSAF</sequence>
<dbReference type="Pfam" id="PF09972">
    <property type="entry name" value="DUF2207"/>
    <property type="match status" value="1"/>
</dbReference>
<name>A0A2U3L5W9_9BACT</name>
<keyword evidence="1" id="KW-1133">Transmembrane helix</keyword>
<proteinExistence type="predicted"/>
<feature type="transmembrane region" description="Helical" evidence="1">
    <location>
        <begin position="392"/>
        <end position="412"/>
    </location>
</feature>
<evidence type="ECO:0000259" key="4">
    <source>
        <dbReference type="Pfam" id="PF20990"/>
    </source>
</evidence>
<dbReference type="InterPro" id="IPR048389">
    <property type="entry name" value="YciQ-like_C"/>
</dbReference>
<feature type="transmembrane region" description="Helical" evidence="1">
    <location>
        <begin position="418"/>
        <end position="439"/>
    </location>
</feature>
<evidence type="ECO:0000256" key="2">
    <source>
        <dbReference type="SAM" id="SignalP"/>
    </source>
</evidence>
<dbReference type="InterPro" id="IPR018702">
    <property type="entry name" value="DUF2207"/>
</dbReference>
<dbReference type="EMBL" id="OMOD01000170">
    <property type="protein sequence ID" value="SPF47301.1"/>
    <property type="molecule type" value="Genomic_DNA"/>
</dbReference>
<keyword evidence="2" id="KW-0732">Signal</keyword>
<feature type="domain" description="DUF2207" evidence="3">
    <location>
        <begin position="28"/>
        <end position="212"/>
    </location>
</feature>
<evidence type="ECO:0000313" key="5">
    <source>
        <dbReference type="EMBL" id="SPF47301.1"/>
    </source>
</evidence>
<reference evidence="6" key="1">
    <citation type="submission" date="2018-02" db="EMBL/GenBank/DDBJ databases">
        <authorList>
            <person name="Hausmann B."/>
        </authorList>
    </citation>
    <scope>NUCLEOTIDE SEQUENCE [LARGE SCALE GENOMIC DNA]</scope>
    <source>
        <strain evidence="6">Peat soil MAG SbA1</strain>
    </source>
</reference>
<evidence type="ECO:0000313" key="6">
    <source>
        <dbReference type="Proteomes" id="UP000238701"/>
    </source>
</evidence>
<keyword evidence="1" id="KW-0472">Membrane</keyword>
<feature type="domain" description="Predicted membrane protein YciQ-like C-terminal" evidence="4">
    <location>
        <begin position="267"/>
        <end position="500"/>
    </location>
</feature>
<dbReference type="AlphaFoldDB" id="A0A2U3L5W9"/>
<dbReference type="Pfam" id="PF20990">
    <property type="entry name" value="DUF2207_C"/>
    <property type="match status" value="1"/>
</dbReference>
<gene>
    <name evidence="5" type="ORF">SBA1_730012</name>
</gene>
<accession>A0A2U3L5W9</accession>
<dbReference type="Proteomes" id="UP000238701">
    <property type="component" value="Unassembled WGS sequence"/>
</dbReference>
<evidence type="ECO:0000259" key="3">
    <source>
        <dbReference type="Pfam" id="PF09972"/>
    </source>
</evidence>
<feature type="transmembrane region" description="Helical" evidence="1">
    <location>
        <begin position="227"/>
        <end position="253"/>
    </location>
</feature>
<organism evidence="5 6">
    <name type="scientific">Candidatus Sulfotelmatobacter kueseliae</name>
    <dbReference type="NCBI Taxonomy" id="2042962"/>
    <lineage>
        <taxon>Bacteria</taxon>
        <taxon>Pseudomonadati</taxon>
        <taxon>Acidobacteriota</taxon>
        <taxon>Terriglobia</taxon>
        <taxon>Terriglobales</taxon>
        <taxon>Candidatus Korobacteraceae</taxon>
        <taxon>Candidatus Sulfotelmatobacter</taxon>
    </lineage>
</organism>
<protein>
    <recommendedName>
        <fullName evidence="7">DUF2207 domain-containing protein</fullName>
    </recommendedName>
</protein>